<proteinExistence type="inferred from homology"/>
<dbReference type="RefSeq" id="WP_136578449.1">
    <property type="nucleotide sequence ID" value="NZ_STFF01000004.1"/>
</dbReference>
<dbReference type="EMBL" id="STFF01000004">
    <property type="protein sequence ID" value="THU38495.1"/>
    <property type="molecule type" value="Genomic_DNA"/>
</dbReference>
<dbReference type="OrthoDB" id="9810445at2"/>
<protein>
    <submittedName>
        <fullName evidence="8">M48 family metallopeptidase</fullName>
    </submittedName>
</protein>
<dbReference type="GO" id="GO:0046872">
    <property type="term" value="F:metal ion binding"/>
    <property type="evidence" value="ECO:0007669"/>
    <property type="project" value="UniProtKB-KW"/>
</dbReference>
<evidence type="ECO:0000256" key="1">
    <source>
        <dbReference type="ARBA" id="ARBA00022670"/>
    </source>
</evidence>
<dbReference type="PANTHER" id="PTHR22726:SF1">
    <property type="entry name" value="METALLOENDOPEPTIDASE OMA1, MITOCHONDRIAL"/>
    <property type="match status" value="1"/>
</dbReference>
<evidence type="ECO:0000256" key="6">
    <source>
        <dbReference type="RuleBase" id="RU003983"/>
    </source>
</evidence>
<gene>
    <name evidence="8" type="ORF">FAM09_17680</name>
</gene>
<feature type="domain" description="Peptidase M48" evidence="7">
    <location>
        <begin position="94"/>
        <end position="260"/>
    </location>
</feature>
<keyword evidence="4 6" id="KW-0862">Zinc</keyword>
<dbReference type="AlphaFoldDB" id="A0A4S8HT63"/>
<keyword evidence="2" id="KW-0479">Metal-binding</keyword>
<sequence>MKQTMHKVIIAAVLATGITSCSQNAITGRKQLSLFNEADIQSMAAQQYQQFLSQNKVVSSSASKDAEMVRRVGARLVAAINQYYATKGLTQELEGYKWEYNLVDSKEVNAWCMPGGKIVVYTGLLPITQNEAALAVVVGHEIAHALAKHGNERMSQATVQQLGGQALSVAIANKSAAAQNVLLSAYGIGSNVGALLPFSRKQELEADRYGLIFSAMAGYNPQEAIPLWERMKAASGGSKPPEILSTHPAEDTRIARLRELMPEALQYYKPVGK</sequence>
<name>A0A4S8HT63_9BACT</name>
<dbReference type="GO" id="GO:0051603">
    <property type="term" value="P:proteolysis involved in protein catabolic process"/>
    <property type="evidence" value="ECO:0007669"/>
    <property type="project" value="TreeGrafter"/>
</dbReference>
<evidence type="ECO:0000256" key="5">
    <source>
        <dbReference type="ARBA" id="ARBA00023049"/>
    </source>
</evidence>
<dbReference type="GO" id="GO:0016020">
    <property type="term" value="C:membrane"/>
    <property type="evidence" value="ECO:0007669"/>
    <property type="project" value="TreeGrafter"/>
</dbReference>
<dbReference type="Gene3D" id="3.30.2010.10">
    <property type="entry name" value="Metalloproteases ('zincins'), catalytic domain"/>
    <property type="match status" value="1"/>
</dbReference>
<dbReference type="PANTHER" id="PTHR22726">
    <property type="entry name" value="METALLOENDOPEPTIDASE OMA1"/>
    <property type="match status" value="1"/>
</dbReference>
<accession>A0A4S8HT63</accession>
<organism evidence="8 9">
    <name type="scientific">Niastella caeni</name>
    <dbReference type="NCBI Taxonomy" id="2569763"/>
    <lineage>
        <taxon>Bacteria</taxon>
        <taxon>Pseudomonadati</taxon>
        <taxon>Bacteroidota</taxon>
        <taxon>Chitinophagia</taxon>
        <taxon>Chitinophagales</taxon>
        <taxon>Chitinophagaceae</taxon>
        <taxon>Niastella</taxon>
    </lineage>
</organism>
<comment type="cofactor">
    <cofactor evidence="6">
        <name>Zn(2+)</name>
        <dbReference type="ChEBI" id="CHEBI:29105"/>
    </cofactor>
    <text evidence="6">Binds 1 zinc ion per subunit.</text>
</comment>
<evidence type="ECO:0000313" key="8">
    <source>
        <dbReference type="EMBL" id="THU38495.1"/>
    </source>
</evidence>
<keyword evidence="9" id="KW-1185">Reference proteome</keyword>
<evidence type="ECO:0000256" key="2">
    <source>
        <dbReference type="ARBA" id="ARBA00022723"/>
    </source>
</evidence>
<evidence type="ECO:0000313" key="9">
    <source>
        <dbReference type="Proteomes" id="UP000306918"/>
    </source>
</evidence>
<keyword evidence="1 6" id="KW-0645">Protease</keyword>
<dbReference type="Proteomes" id="UP000306918">
    <property type="component" value="Unassembled WGS sequence"/>
</dbReference>
<keyword evidence="5 6" id="KW-0482">Metalloprotease</keyword>
<evidence type="ECO:0000259" key="7">
    <source>
        <dbReference type="Pfam" id="PF01435"/>
    </source>
</evidence>
<comment type="caution">
    <text evidence="8">The sequence shown here is derived from an EMBL/GenBank/DDBJ whole genome shotgun (WGS) entry which is preliminary data.</text>
</comment>
<keyword evidence="3 6" id="KW-0378">Hydrolase</keyword>
<comment type="similarity">
    <text evidence="6">Belongs to the peptidase M48 family.</text>
</comment>
<dbReference type="Pfam" id="PF01435">
    <property type="entry name" value="Peptidase_M48"/>
    <property type="match status" value="1"/>
</dbReference>
<evidence type="ECO:0000256" key="3">
    <source>
        <dbReference type="ARBA" id="ARBA00022801"/>
    </source>
</evidence>
<dbReference type="CDD" id="cd07331">
    <property type="entry name" value="M48C_Oma1_like"/>
    <property type="match status" value="1"/>
</dbReference>
<dbReference type="InterPro" id="IPR001915">
    <property type="entry name" value="Peptidase_M48"/>
</dbReference>
<reference evidence="8 9" key="1">
    <citation type="submission" date="2019-04" db="EMBL/GenBank/DDBJ databases">
        <title>Niastella caeni sp. nov., isolated from activated sludge.</title>
        <authorList>
            <person name="Sheng M."/>
        </authorList>
    </citation>
    <scope>NUCLEOTIDE SEQUENCE [LARGE SCALE GENOMIC DNA]</scope>
    <source>
        <strain evidence="8 9">HX-2-15</strain>
    </source>
</reference>
<evidence type="ECO:0000256" key="4">
    <source>
        <dbReference type="ARBA" id="ARBA00022833"/>
    </source>
</evidence>
<dbReference type="PROSITE" id="PS51257">
    <property type="entry name" value="PROKAR_LIPOPROTEIN"/>
    <property type="match status" value="1"/>
</dbReference>
<dbReference type="GO" id="GO:0004222">
    <property type="term" value="F:metalloendopeptidase activity"/>
    <property type="evidence" value="ECO:0007669"/>
    <property type="project" value="InterPro"/>
</dbReference>
<dbReference type="InterPro" id="IPR051156">
    <property type="entry name" value="Mito/Outer_Membr_Metalloprot"/>
</dbReference>